<feature type="compositionally biased region" description="Polar residues" evidence="3">
    <location>
        <begin position="212"/>
        <end position="225"/>
    </location>
</feature>
<accession>A0ABW2BAF0</accession>
<dbReference type="Proteomes" id="UP001596353">
    <property type="component" value="Unassembled WGS sequence"/>
</dbReference>
<dbReference type="PROSITE" id="PS50206">
    <property type="entry name" value="RHODANESE_3"/>
    <property type="match status" value="2"/>
</dbReference>
<name>A0ABW2BAF0_9RHOB</name>
<dbReference type="CDD" id="cd01448">
    <property type="entry name" value="TST_Repeat_1"/>
    <property type="match status" value="1"/>
</dbReference>
<evidence type="ECO:0000256" key="2">
    <source>
        <dbReference type="ARBA" id="ARBA00022737"/>
    </source>
</evidence>
<dbReference type="PROSITE" id="PS00380">
    <property type="entry name" value="RHODANESE_1"/>
    <property type="match status" value="1"/>
</dbReference>
<evidence type="ECO:0000256" key="1">
    <source>
        <dbReference type="ARBA" id="ARBA00022679"/>
    </source>
</evidence>
<dbReference type="PANTHER" id="PTHR11364">
    <property type="entry name" value="THIOSULFATE SULFERTANSFERASE"/>
    <property type="match status" value="1"/>
</dbReference>
<dbReference type="InterPro" id="IPR045078">
    <property type="entry name" value="TST/MPST-like"/>
</dbReference>
<dbReference type="GO" id="GO:0016740">
    <property type="term" value="F:transferase activity"/>
    <property type="evidence" value="ECO:0007669"/>
    <property type="project" value="UniProtKB-KW"/>
</dbReference>
<dbReference type="SMART" id="SM00450">
    <property type="entry name" value="RHOD"/>
    <property type="match status" value="1"/>
</dbReference>
<keyword evidence="6" id="KW-1185">Reference proteome</keyword>
<dbReference type="InterPro" id="IPR036873">
    <property type="entry name" value="Rhodanese-like_dom_sf"/>
</dbReference>
<feature type="domain" description="Rhodanese" evidence="4">
    <location>
        <begin position="164"/>
        <end position="210"/>
    </location>
</feature>
<reference evidence="6" key="1">
    <citation type="journal article" date="2019" name="Int. J. Syst. Evol. Microbiol.">
        <title>The Global Catalogue of Microorganisms (GCM) 10K type strain sequencing project: providing services to taxonomists for standard genome sequencing and annotation.</title>
        <authorList>
            <consortium name="The Broad Institute Genomics Platform"/>
            <consortium name="The Broad Institute Genome Sequencing Center for Infectious Disease"/>
            <person name="Wu L."/>
            <person name="Ma J."/>
        </authorList>
    </citation>
    <scope>NUCLEOTIDE SEQUENCE [LARGE SCALE GENOMIC DNA]</scope>
    <source>
        <strain evidence="6">CCUG 66188</strain>
    </source>
</reference>
<evidence type="ECO:0000259" key="4">
    <source>
        <dbReference type="PROSITE" id="PS50206"/>
    </source>
</evidence>
<comment type="caution">
    <text evidence="5">The sequence shown here is derived from an EMBL/GenBank/DDBJ whole genome shotgun (WGS) entry which is preliminary data.</text>
</comment>
<dbReference type="InterPro" id="IPR001763">
    <property type="entry name" value="Rhodanese-like_dom"/>
</dbReference>
<dbReference type="Gene3D" id="3.40.250.10">
    <property type="entry name" value="Rhodanese-like domain"/>
    <property type="match status" value="2"/>
</dbReference>
<evidence type="ECO:0000313" key="5">
    <source>
        <dbReference type="EMBL" id="MFC6762474.1"/>
    </source>
</evidence>
<evidence type="ECO:0000256" key="3">
    <source>
        <dbReference type="SAM" id="MobiDB-lite"/>
    </source>
</evidence>
<dbReference type="EMBL" id="JBHSWG010000004">
    <property type="protein sequence ID" value="MFC6762474.1"/>
    <property type="molecule type" value="Genomic_DNA"/>
</dbReference>
<evidence type="ECO:0000313" key="6">
    <source>
        <dbReference type="Proteomes" id="UP001596353"/>
    </source>
</evidence>
<feature type="domain" description="Rhodanese" evidence="4">
    <location>
        <begin position="15"/>
        <end position="133"/>
    </location>
</feature>
<protein>
    <submittedName>
        <fullName evidence="5">Sulfurtransferase</fullName>
        <ecNumber evidence="5">2.8.1.-</ecNumber>
    </submittedName>
</protein>
<dbReference type="Pfam" id="PF00581">
    <property type="entry name" value="Rhodanese"/>
    <property type="match status" value="1"/>
</dbReference>
<proteinExistence type="predicted"/>
<organism evidence="5 6">
    <name type="scientific">Sulfitobacter porphyrae</name>
    <dbReference type="NCBI Taxonomy" id="1246864"/>
    <lineage>
        <taxon>Bacteria</taxon>
        <taxon>Pseudomonadati</taxon>
        <taxon>Pseudomonadota</taxon>
        <taxon>Alphaproteobacteria</taxon>
        <taxon>Rhodobacterales</taxon>
        <taxon>Roseobacteraceae</taxon>
        <taxon>Sulfitobacter</taxon>
    </lineage>
</organism>
<dbReference type="InterPro" id="IPR001307">
    <property type="entry name" value="Thiosulphate_STrfase_CS"/>
</dbReference>
<sequence>MTYDPLVSPNWLAENLAQAVVLDAPYFLPPDPERSRAEYLEAHIPGAQLFEIDEIASTTNGLPHMLPDPDTFAGGMARLGIDGSTPVVVYDRSANHFSAPRVWMTLRLYGISQVYVLNGGLQAWTEAGHAVANGEEEPRPVAPRKWTLDAASVIDGQSLRDEIEQQGPVILDARSQDRFDGRAPEPRAGLQSGHMRGATCVPFTSLTQPDGSFATPRSCTTCSATRQKRHQ</sequence>
<gene>
    <name evidence="5" type="ORF">ACFQFQ_27725</name>
</gene>
<keyword evidence="2" id="KW-0677">Repeat</keyword>
<dbReference type="SUPFAM" id="SSF52821">
    <property type="entry name" value="Rhodanese/Cell cycle control phosphatase"/>
    <property type="match status" value="2"/>
</dbReference>
<dbReference type="EC" id="2.8.1.-" evidence="5"/>
<keyword evidence="1 5" id="KW-0808">Transferase</keyword>
<feature type="region of interest" description="Disordered" evidence="3">
    <location>
        <begin position="212"/>
        <end position="231"/>
    </location>
</feature>
<dbReference type="PANTHER" id="PTHR11364:SF27">
    <property type="entry name" value="SULFURTRANSFERASE"/>
    <property type="match status" value="1"/>
</dbReference>